<evidence type="ECO:0000313" key="1">
    <source>
        <dbReference type="EMBL" id="CCG87418.1"/>
    </source>
</evidence>
<sequence>MFSRDPRLNMHLNNGAFNLYPLYIHYTTLQGYRAIKAAGCISANPNKERRGSAAKKGVYLALAKDAMSNEDAHSILFLGEEKYLASATYCFVFYFNQDPYLPARPVSHGSYSHEVICPQDINFKQINIIYDGLNPFI</sequence>
<proteinExistence type="predicted"/>
<reference evidence="1 2" key="1">
    <citation type="journal article" date="2013" name="Syst. Appl. Microbiol.">
        <title>Phylogenetic position and virulence apparatus of the pear flower necrosis pathogen Erwinia piriflorinigrans CFBP 5888T as assessed by comparative genomics.</title>
        <authorList>
            <person name="Smits T.H."/>
            <person name="Rezzonico F."/>
            <person name="Lopez M.M."/>
            <person name="Blom J."/>
            <person name="Goesmann A."/>
            <person name="Frey J.E."/>
            <person name="Duffy B."/>
        </authorList>
    </citation>
    <scope>NUCLEOTIDE SEQUENCE [LARGE SCALE GENOMIC DNA]</scope>
    <source>
        <strain evidence="2">CFBP5888</strain>
    </source>
</reference>
<organism evidence="1 2">
    <name type="scientific">Erwinia piriflorinigrans CFBP 5888</name>
    <dbReference type="NCBI Taxonomy" id="1161919"/>
    <lineage>
        <taxon>Bacteria</taxon>
        <taxon>Pseudomonadati</taxon>
        <taxon>Pseudomonadota</taxon>
        <taxon>Gammaproteobacteria</taxon>
        <taxon>Enterobacterales</taxon>
        <taxon>Erwiniaceae</taxon>
        <taxon>Erwinia</taxon>
    </lineage>
</organism>
<dbReference type="OrthoDB" id="8031060at2"/>
<comment type="caution">
    <text evidence="1">The sequence shown here is derived from an EMBL/GenBank/DDBJ whole genome shotgun (WGS) entry which is preliminary data.</text>
</comment>
<name>V5Z8Z1_9GAMM</name>
<accession>V5Z8Z1</accession>
<keyword evidence="2" id="KW-1185">Reference proteome</keyword>
<dbReference type="Proteomes" id="UP000018217">
    <property type="component" value="Unassembled WGS sequence"/>
</dbReference>
<dbReference type="AlphaFoldDB" id="V5Z8Z1"/>
<protein>
    <submittedName>
        <fullName evidence="1">Uncharacterized protein</fullName>
    </submittedName>
</protein>
<dbReference type="RefSeq" id="WP_023655209.1">
    <property type="nucleotide sequence ID" value="NZ_CAHS01000015.1"/>
</dbReference>
<evidence type="ECO:0000313" key="2">
    <source>
        <dbReference type="Proteomes" id="UP000018217"/>
    </source>
</evidence>
<dbReference type="EMBL" id="CAHS01000015">
    <property type="protein sequence ID" value="CCG87418.1"/>
    <property type="molecule type" value="Genomic_DNA"/>
</dbReference>
<gene>
    <name evidence="1" type="ORF">EPIR_2053</name>
</gene>